<evidence type="ECO:0000256" key="1">
    <source>
        <dbReference type="ARBA" id="ARBA00022679"/>
    </source>
</evidence>
<dbReference type="Pfam" id="PF02515">
    <property type="entry name" value="CoA_transf_3"/>
    <property type="match status" value="1"/>
</dbReference>
<dbReference type="PANTHER" id="PTHR48207:SF3">
    <property type="entry name" value="SUCCINATE--HYDROXYMETHYLGLUTARATE COA-TRANSFERASE"/>
    <property type="match status" value="1"/>
</dbReference>
<dbReference type="Gene3D" id="3.30.1540.10">
    <property type="entry name" value="formyl-coa transferase, domain 3"/>
    <property type="match status" value="1"/>
</dbReference>
<dbReference type="InterPro" id="IPR044855">
    <property type="entry name" value="CoA-Trfase_III_dom3_sf"/>
</dbReference>
<dbReference type="Gene3D" id="3.40.50.10540">
    <property type="entry name" value="Crotonobetainyl-coa:carnitine coa-transferase, domain 1"/>
    <property type="match status" value="1"/>
</dbReference>
<comment type="caution">
    <text evidence="3">The sequence shown here is derived from an EMBL/GenBank/DDBJ whole genome shotgun (WGS) entry which is preliminary data.</text>
</comment>
<keyword evidence="4" id="KW-1185">Reference proteome</keyword>
<dbReference type="AlphaFoldDB" id="A0A5D0NVC6"/>
<gene>
    <name evidence="3" type="ORF">FXF69_02995</name>
</gene>
<evidence type="ECO:0000313" key="3">
    <source>
        <dbReference type="EMBL" id="TYB48202.1"/>
    </source>
</evidence>
<dbReference type="GO" id="GO:0008410">
    <property type="term" value="F:CoA-transferase activity"/>
    <property type="evidence" value="ECO:0007669"/>
    <property type="project" value="TreeGrafter"/>
</dbReference>
<evidence type="ECO:0000256" key="2">
    <source>
        <dbReference type="SAM" id="MobiDB-lite"/>
    </source>
</evidence>
<reference evidence="3 4" key="1">
    <citation type="submission" date="2019-08" db="EMBL/GenBank/DDBJ databases">
        <title>Actinomadura sp. nov. CYP1-5 isolated from mountain soil.</title>
        <authorList>
            <person name="Songsumanus A."/>
            <person name="Kuncharoen N."/>
            <person name="Kudo T."/>
            <person name="Yuki M."/>
            <person name="Igarashi Y."/>
            <person name="Tanasupawat S."/>
        </authorList>
    </citation>
    <scope>NUCLEOTIDE SEQUENCE [LARGE SCALE GENOMIC DNA]</scope>
    <source>
        <strain evidence="3 4">JCM 14158</strain>
    </source>
</reference>
<sequence length="430" mass="45731">MFSAQARRWEPVQRNRTVPHRRSAVHPEKGSALTERRALDGVVVLDLSQVYNGPYCTLLLAQLGAEVIKIEPFGGEPVRWRVVGEQQTTAFDLLNGGKKSLRLNLKEPRGRDLFLRLAARADVVVENFAPGTLDRLSLGYDVLAAANERIILASGRGYAATTPQAGQRAMDLTIQAVTGVMATTGQPDQPPTKAGPAVADFFGGTHLMGAVAAALYQRTVTGRGQHVEVAMQDAVVPSLASSIAGYLDSGGTLPERTGNRHGGLAVCPYNVYPAADGWVAVLCMTDGHWRTLCHLMDRADLADDPAFASPPARVAQMDELDELVAAWTADLTRDDVVDRLQGAGVPCAAVRGLADVMSGPLVGADRMIRPVRGADGRPSYAFGSPLRLADSAPPPAEGAAALGEHTEDVLAERLGLDAAEIRELRAENVV</sequence>
<accession>A0A5D0NVC6</accession>
<dbReference type="Proteomes" id="UP000323380">
    <property type="component" value="Unassembled WGS sequence"/>
</dbReference>
<dbReference type="InterPro" id="IPR003673">
    <property type="entry name" value="CoA-Trfase_fam_III"/>
</dbReference>
<name>A0A5D0NVC6_9ACTN</name>
<dbReference type="SUPFAM" id="SSF89796">
    <property type="entry name" value="CoA-transferase family III (CaiB/BaiF)"/>
    <property type="match status" value="1"/>
</dbReference>
<keyword evidence="1 3" id="KW-0808">Transferase</keyword>
<dbReference type="STRING" id="1220554.GCA_001552135_04206"/>
<dbReference type="EMBL" id="VSFG01000001">
    <property type="protein sequence ID" value="TYB48202.1"/>
    <property type="molecule type" value="Genomic_DNA"/>
</dbReference>
<organism evidence="3 4">
    <name type="scientific">Actinomadura chibensis</name>
    <dbReference type="NCBI Taxonomy" id="392828"/>
    <lineage>
        <taxon>Bacteria</taxon>
        <taxon>Bacillati</taxon>
        <taxon>Actinomycetota</taxon>
        <taxon>Actinomycetes</taxon>
        <taxon>Streptosporangiales</taxon>
        <taxon>Thermomonosporaceae</taxon>
        <taxon>Actinomadura</taxon>
    </lineage>
</organism>
<dbReference type="InterPro" id="IPR023606">
    <property type="entry name" value="CoA-Trfase_III_dom_1_sf"/>
</dbReference>
<feature type="region of interest" description="Disordered" evidence="2">
    <location>
        <begin position="1"/>
        <end position="32"/>
    </location>
</feature>
<proteinExistence type="predicted"/>
<evidence type="ECO:0000313" key="4">
    <source>
        <dbReference type="Proteomes" id="UP000323380"/>
    </source>
</evidence>
<dbReference type="PANTHER" id="PTHR48207">
    <property type="entry name" value="SUCCINATE--HYDROXYMETHYLGLUTARATE COA-TRANSFERASE"/>
    <property type="match status" value="1"/>
</dbReference>
<dbReference type="InterPro" id="IPR050483">
    <property type="entry name" value="CoA-transferase_III_domain"/>
</dbReference>
<protein>
    <submittedName>
        <fullName evidence="3">CoA transferase</fullName>
    </submittedName>
</protein>